<dbReference type="InterPro" id="IPR010719">
    <property type="entry name" value="MnmM_MeTrfase"/>
</dbReference>
<dbReference type="InterPro" id="IPR029063">
    <property type="entry name" value="SAM-dependent_MTases_sf"/>
</dbReference>
<dbReference type="GO" id="GO:0008168">
    <property type="term" value="F:methyltransferase activity"/>
    <property type="evidence" value="ECO:0007669"/>
    <property type="project" value="UniProtKB-KW"/>
</dbReference>
<dbReference type="PANTHER" id="PTHR35276">
    <property type="entry name" value="S-ADENOSYL-L-METHIONINE-DEPENDENT METHYLTRANSFERASES SUPERFAMILY PROTEIN"/>
    <property type="match status" value="1"/>
</dbReference>
<keyword evidence="2" id="KW-1185">Reference proteome</keyword>
<organism evidence="1 2">
    <name type="scientific">Candidatus Cohnella colombiensis</name>
    <dbReference type="NCBI Taxonomy" id="3121368"/>
    <lineage>
        <taxon>Bacteria</taxon>
        <taxon>Bacillati</taxon>
        <taxon>Bacillota</taxon>
        <taxon>Bacilli</taxon>
        <taxon>Bacillales</taxon>
        <taxon>Paenibacillaceae</taxon>
        <taxon>Cohnella</taxon>
    </lineage>
</organism>
<gene>
    <name evidence="1" type="ORF">P0Y55_03270</name>
</gene>
<dbReference type="AlphaFoldDB" id="A0AA95EYH8"/>
<dbReference type="GO" id="GO:0032259">
    <property type="term" value="P:methylation"/>
    <property type="evidence" value="ECO:0007669"/>
    <property type="project" value="UniProtKB-KW"/>
</dbReference>
<dbReference type="Pfam" id="PF06962">
    <property type="entry name" value="rRNA_methylase"/>
    <property type="match status" value="1"/>
</dbReference>
<keyword evidence="1" id="KW-0489">Methyltransferase</keyword>
<dbReference type="PANTHER" id="PTHR35276:SF1">
    <property type="entry name" value="TRNA (MNM(5)S(2)U34)-METHYLTRANSFERASE, CHLOROPLASTIC"/>
    <property type="match status" value="1"/>
</dbReference>
<proteinExistence type="predicted"/>
<dbReference type="Proteomes" id="UP001178662">
    <property type="component" value="Chromosome"/>
</dbReference>
<evidence type="ECO:0000313" key="1">
    <source>
        <dbReference type="EMBL" id="WEK55114.1"/>
    </source>
</evidence>
<sequence length="193" mass="20431">MGFLSVLSQAQRYVAEHIRPGDAVIDATAGNGVDTLFLSKATGAKGHVFAFDIQATAIEQTRNRLQTASDTKITLSSVTLLNAGHETMIAAIPPALHGNIAAVMFNLGYLPGAQQTIITQTNTTLLALNAALTLLRSSGILTIVVYPGHEGGDSEAKAVEKWAEAIPTSVAQCVIYRFPQKLTAPYLIAVTKK</sequence>
<protein>
    <submittedName>
        <fullName evidence="1">Class I SAM-dependent methyltransferase</fullName>
    </submittedName>
</protein>
<dbReference type="Gene3D" id="3.40.50.150">
    <property type="entry name" value="Vaccinia Virus protein VP39"/>
    <property type="match status" value="1"/>
</dbReference>
<dbReference type="SUPFAM" id="SSF53335">
    <property type="entry name" value="S-adenosyl-L-methionine-dependent methyltransferases"/>
    <property type="match status" value="1"/>
</dbReference>
<accession>A0AA95EYH8</accession>
<dbReference type="EMBL" id="CP119317">
    <property type="protein sequence ID" value="WEK55114.1"/>
    <property type="molecule type" value="Genomic_DNA"/>
</dbReference>
<name>A0AA95EYH8_9BACL</name>
<reference evidence="1" key="1">
    <citation type="submission" date="2023-03" db="EMBL/GenBank/DDBJ databases">
        <title>Andean soil-derived lignocellulolytic bacterial consortium as a source of novel taxa and putative plastic-active enzymes.</title>
        <authorList>
            <person name="Diaz-Garcia L."/>
            <person name="Chuvochina M."/>
            <person name="Feuerriegel G."/>
            <person name="Bunk B."/>
            <person name="Sproer C."/>
            <person name="Streit W.R."/>
            <person name="Rodriguez L.M."/>
            <person name="Overmann J."/>
            <person name="Jimenez D.J."/>
        </authorList>
    </citation>
    <scope>NUCLEOTIDE SEQUENCE</scope>
    <source>
        <strain evidence="1">MAG 2441</strain>
    </source>
</reference>
<evidence type="ECO:0000313" key="2">
    <source>
        <dbReference type="Proteomes" id="UP001178662"/>
    </source>
</evidence>
<keyword evidence="1" id="KW-0808">Transferase</keyword>